<dbReference type="Proteomes" id="UP001062901">
    <property type="component" value="Unassembled WGS sequence"/>
</dbReference>
<protein>
    <recommendedName>
        <fullName evidence="2">Heparinase II/III-like C-terminal domain-containing protein</fullName>
    </recommendedName>
</protein>
<dbReference type="EMBL" id="BAQD01000014">
    <property type="protein sequence ID" value="GBQ06622.1"/>
    <property type="molecule type" value="Genomic_DNA"/>
</dbReference>
<feature type="compositionally biased region" description="Basic and acidic residues" evidence="1">
    <location>
        <begin position="65"/>
        <end position="74"/>
    </location>
</feature>
<keyword evidence="4" id="KW-1185">Reference proteome</keyword>
<feature type="domain" description="Heparinase II/III-like C-terminal" evidence="2">
    <location>
        <begin position="3"/>
        <end position="84"/>
    </location>
</feature>
<dbReference type="InterPro" id="IPR012480">
    <property type="entry name" value="Hepar_II_III_C"/>
</dbReference>
<reference evidence="3" key="1">
    <citation type="submission" date="2013-04" db="EMBL/GenBank/DDBJ databases">
        <title>The genome sequencing project of 58 acetic acid bacteria.</title>
        <authorList>
            <person name="Okamoto-Kainuma A."/>
            <person name="Ishikawa M."/>
            <person name="Umino S."/>
            <person name="Koizumi Y."/>
            <person name="Shiwa Y."/>
            <person name="Yoshikawa H."/>
            <person name="Matsutani M."/>
            <person name="Matsushita K."/>
        </authorList>
    </citation>
    <scope>NUCLEOTIDE SEQUENCE</scope>
    <source>
        <strain evidence="3">DSM 15669</strain>
    </source>
</reference>
<accession>A0ABQ0NYI0</accession>
<dbReference type="Pfam" id="PF07940">
    <property type="entry name" value="Hepar_II_III_C"/>
    <property type="match status" value="1"/>
</dbReference>
<evidence type="ECO:0000259" key="2">
    <source>
        <dbReference type="Pfam" id="PF07940"/>
    </source>
</evidence>
<evidence type="ECO:0000313" key="4">
    <source>
        <dbReference type="Proteomes" id="UP001062901"/>
    </source>
</evidence>
<gene>
    <name evidence="3" type="ORF">AA15669_1016</name>
</gene>
<proteinExistence type="predicted"/>
<feature type="region of interest" description="Disordered" evidence="1">
    <location>
        <begin position="63"/>
        <end position="91"/>
    </location>
</feature>
<evidence type="ECO:0000256" key="1">
    <source>
        <dbReference type="SAM" id="MobiDB-lite"/>
    </source>
</evidence>
<name>A0ABQ0NYI0_9PROT</name>
<sequence>MRFIVRFHVHPDVRVVQEECDIILHAGEEIWRFCQAGGMLSVSDDVYLGRGHPEPSRQIVIASRGGRDVQTEGKPHKRQQKVSWMLERVPA</sequence>
<evidence type="ECO:0000313" key="3">
    <source>
        <dbReference type="EMBL" id="GBQ06622.1"/>
    </source>
</evidence>
<comment type="caution">
    <text evidence="3">The sequence shown here is derived from an EMBL/GenBank/DDBJ whole genome shotgun (WGS) entry which is preliminary data.</text>
</comment>
<organism evidence="3 4">
    <name type="scientific">Saccharibacter floricola DSM 15669</name>
    <dbReference type="NCBI Taxonomy" id="1123227"/>
    <lineage>
        <taxon>Bacteria</taxon>
        <taxon>Pseudomonadati</taxon>
        <taxon>Pseudomonadota</taxon>
        <taxon>Alphaproteobacteria</taxon>
        <taxon>Acetobacterales</taxon>
        <taxon>Acetobacteraceae</taxon>
        <taxon>Saccharibacter</taxon>
    </lineage>
</organism>